<dbReference type="RefSeq" id="XP_060442960.1">
    <property type="nucleotide sequence ID" value="XM_060590804.1"/>
</dbReference>
<reference evidence="1" key="1">
    <citation type="submission" date="2021-06" db="EMBL/GenBank/DDBJ databases">
        <title>Comparative genomics, transcriptomics and evolutionary studies reveal genomic signatures of adaptation to plant cell wall in hemibiotrophic fungi.</title>
        <authorList>
            <consortium name="DOE Joint Genome Institute"/>
            <person name="Baroncelli R."/>
            <person name="Diaz J.F."/>
            <person name="Benocci T."/>
            <person name="Peng M."/>
            <person name="Battaglia E."/>
            <person name="Haridas S."/>
            <person name="Andreopoulos W."/>
            <person name="Labutti K."/>
            <person name="Pangilinan J."/>
            <person name="Floch G.L."/>
            <person name="Makela M.R."/>
            <person name="Henrissat B."/>
            <person name="Grigoriev I.V."/>
            <person name="Crouch J.A."/>
            <person name="De Vries R.P."/>
            <person name="Sukno S.A."/>
            <person name="Thon M.R."/>
        </authorList>
    </citation>
    <scope>NUCLEOTIDE SEQUENCE</scope>
    <source>
        <strain evidence="1">CBS 102054</strain>
    </source>
</reference>
<protein>
    <submittedName>
        <fullName evidence="1">Uncharacterized protein</fullName>
    </submittedName>
</protein>
<name>A0AAI9ZNW6_9PEZI</name>
<accession>A0AAI9ZNW6</accession>
<proteinExistence type="predicted"/>
<organism evidence="1 2">
    <name type="scientific">Colletotrichum phormii</name>
    <dbReference type="NCBI Taxonomy" id="359342"/>
    <lineage>
        <taxon>Eukaryota</taxon>
        <taxon>Fungi</taxon>
        <taxon>Dikarya</taxon>
        <taxon>Ascomycota</taxon>
        <taxon>Pezizomycotina</taxon>
        <taxon>Sordariomycetes</taxon>
        <taxon>Hypocreomycetidae</taxon>
        <taxon>Glomerellales</taxon>
        <taxon>Glomerellaceae</taxon>
        <taxon>Colletotrichum</taxon>
        <taxon>Colletotrichum acutatum species complex</taxon>
    </lineage>
</organism>
<keyword evidence="2" id="KW-1185">Reference proteome</keyword>
<gene>
    <name evidence="1" type="ORF">BDP81DRAFT_432664</name>
</gene>
<evidence type="ECO:0000313" key="2">
    <source>
        <dbReference type="Proteomes" id="UP001243989"/>
    </source>
</evidence>
<evidence type="ECO:0000313" key="1">
    <source>
        <dbReference type="EMBL" id="KAK1634353.1"/>
    </source>
</evidence>
<dbReference type="Proteomes" id="UP001243989">
    <property type="component" value="Unassembled WGS sequence"/>
</dbReference>
<dbReference type="GeneID" id="85475666"/>
<dbReference type="EMBL" id="JAHMHQ010000015">
    <property type="protein sequence ID" value="KAK1634353.1"/>
    <property type="molecule type" value="Genomic_DNA"/>
</dbReference>
<comment type="caution">
    <text evidence="1">The sequence shown here is derived from an EMBL/GenBank/DDBJ whole genome shotgun (WGS) entry which is preliminary data.</text>
</comment>
<dbReference type="AlphaFoldDB" id="A0AAI9ZNW6"/>
<sequence length="157" mass="17029">MVIGPAAAVTLPTPESYCKSDPLAKQARTTTIPRKQHTLIQLYYIPVLGLGVLPTNASQSPLCHLLHEPDRLDEGVHSCLRGPRHDPALVFTVEGMAFSRSSKHHRRQGPLSQGSPLGNKRAFCPIPLFTNELQPASGETCSASAHGSLLLHRQPET</sequence>